<dbReference type="Gramene" id="OGLUM09G00190.1">
    <property type="protein sequence ID" value="OGLUM09G00190.1"/>
    <property type="gene ID" value="OGLUM09G00190"/>
</dbReference>
<dbReference type="AlphaFoldDB" id="A0A0E0AZ82"/>
<feature type="region of interest" description="Disordered" evidence="1">
    <location>
        <begin position="85"/>
        <end position="131"/>
    </location>
</feature>
<dbReference type="Proteomes" id="UP000026961">
    <property type="component" value="Chromosome 9"/>
</dbReference>
<proteinExistence type="predicted"/>
<keyword evidence="4" id="KW-1185">Reference proteome</keyword>
<evidence type="ECO:0000313" key="4">
    <source>
        <dbReference type="Proteomes" id="UP000026961"/>
    </source>
</evidence>
<reference evidence="3" key="2">
    <citation type="submission" date="2018-05" db="EMBL/GenBank/DDBJ databases">
        <title>OgluRS3 (Oryza glumaepatula Reference Sequence Version 3).</title>
        <authorList>
            <person name="Zhang J."/>
            <person name="Kudrna D."/>
            <person name="Lee S."/>
            <person name="Talag J."/>
            <person name="Welchert J."/>
            <person name="Wing R.A."/>
        </authorList>
    </citation>
    <scope>NUCLEOTIDE SEQUENCE [LARGE SCALE GENOMIC DNA]</scope>
</reference>
<sequence>MELGDANWVDGSTTYPAAARSRGCSYRRALSRQSRRPPPLLGSSGSTTILLLAASFDPAALVVNVLIVVSSTEETPTMERLHVELSSYSSATSPRAVALSGEGGRRERRRRLGEGGRAALASGGLNRNGGN</sequence>
<evidence type="ECO:0000256" key="2">
    <source>
        <dbReference type="SAM" id="Phobius"/>
    </source>
</evidence>
<accession>A0A0E0AZ82</accession>
<dbReference type="EnsemblPlants" id="OGLUM09G00190.1">
    <property type="protein sequence ID" value="OGLUM09G00190.1"/>
    <property type="gene ID" value="OGLUM09G00190"/>
</dbReference>
<keyword evidence="2" id="KW-1133">Transmembrane helix</keyword>
<keyword evidence="2" id="KW-0472">Membrane</keyword>
<organism evidence="3">
    <name type="scientific">Oryza glumipatula</name>
    <dbReference type="NCBI Taxonomy" id="40148"/>
    <lineage>
        <taxon>Eukaryota</taxon>
        <taxon>Viridiplantae</taxon>
        <taxon>Streptophyta</taxon>
        <taxon>Embryophyta</taxon>
        <taxon>Tracheophyta</taxon>
        <taxon>Spermatophyta</taxon>
        <taxon>Magnoliopsida</taxon>
        <taxon>Liliopsida</taxon>
        <taxon>Poales</taxon>
        <taxon>Poaceae</taxon>
        <taxon>BOP clade</taxon>
        <taxon>Oryzoideae</taxon>
        <taxon>Oryzeae</taxon>
        <taxon>Oryzinae</taxon>
        <taxon>Oryza</taxon>
    </lineage>
</organism>
<evidence type="ECO:0000256" key="1">
    <source>
        <dbReference type="SAM" id="MobiDB-lite"/>
    </source>
</evidence>
<protein>
    <submittedName>
        <fullName evidence="3">Uncharacterized protein</fullName>
    </submittedName>
</protein>
<dbReference type="HOGENOM" id="CLU_1930815_0_0_1"/>
<keyword evidence="2" id="KW-0812">Transmembrane</keyword>
<evidence type="ECO:0000313" key="3">
    <source>
        <dbReference type="EnsemblPlants" id="OGLUM09G00190.1"/>
    </source>
</evidence>
<feature type="transmembrane region" description="Helical" evidence="2">
    <location>
        <begin position="49"/>
        <end position="70"/>
    </location>
</feature>
<reference evidence="3" key="1">
    <citation type="submission" date="2015-04" db="UniProtKB">
        <authorList>
            <consortium name="EnsemblPlants"/>
        </authorList>
    </citation>
    <scope>IDENTIFICATION</scope>
</reference>
<name>A0A0E0AZ82_9ORYZ</name>